<dbReference type="Gene3D" id="1.10.287.70">
    <property type="match status" value="1"/>
</dbReference>
<dbReference type="Proteomes" id="UP001369086">
    <property type="component" value="Unassembled WGS sequence"/>
</dbReference>
<keyword evidence="5" id="KW-0107">Calcium channel</keyword>
<dbReference type="PRINTS" id="PR01768">
    <property type="entry name" value="TRPVRECEPTOR"/>
</dbReference>
<evidence type="ECO:0000256" key="9">
    <source>
        <dbReference type="ARBA" id="ARBA00022989"/>
    </source>
</evidence>
<dbReference type="InterPro" id="IPR002110">
    <property type="entry name" value="Ankyrin_rpt"/>
</dbReference>
<dbReference type="SMART" id="SM00248">
    <property type="entry name" value="ANK"/>
    <property type="match status" value="4"/>
</dbReference>
<feature type="compositionally biased region" description="Basic and acidic residues" evidence="16">
    <location>
        <begin position="1"/>
        <end position="13"/>
    </location>
</feature>
<feature type="region of interest" description="Disordered" evidence="16">
    <location>
        <begin position="1"/>
        <end position="65"/>
    </location>
</feature>
<feature type="compositionally biased region" description="Acidic residues" evidence="16">
    <location>
        <begin position="22"/>
        <end position="32"/>
    </location>
</feature>
<evidence type="ECO:0000256" key="15">
    <source>
        <dbReference type="PROSITE-ProRule" id="PRU00023"/>
    </source>
</evidence>
<feature type="repeat" description="ANK" evidence="15">
    <location>
        <begin position="192"/>
        <end position="224"/>
    </location>
</feature>
<keyword evidence="7" id="KW-0677">Repeat</keyword>
<accession>A0ABR0YS83</accession>
<dbReference type="PANTHER" id="PTHR10582:SF5">
    <property type="entry name" value="TRANSIENT RECEPTOR POTENTIAL CATION CHANNEL SUBFAMILY V MEMBER 2"/>
    <property type="match status" value="1"/>
</dbReference>
<name>A0ABR0YS83_HUSHU</name>
<dbReference type="PANTHER" id="PTHR10582">
    <property type="entry name" value="TRANSIENT RECEPTOR POTENTIAL ION CHANNEL PROTEIN"/>
    <property type="match status" value="1"/>
</dbReference>
<feature type="domain" description="Ion transport" evidence="18">
    <location>
        <begin position="428"/>
        <end position="678"/>
    </location>
</feature>
<keyword evidence="2" id="KW-0813">Transport</keyword>
<evidence type="ECO:0000256" key="4">
    <source>
        <dbReference type="ARBA" id="ARBA00022568"/>
    </source>
</evidence>
<evidence type="ECO:0000313" key="19">
    <source>
        <dbReference type="EMBL" id="KAK6475433.1"/>
    </source>
</evidence>
<reference evidence="19 20" key="1">
    <citation type="submission" date="2021-05" db="EMBL/GenBank/DDBJ databases">
        <authorList>
            <person name="Zahm M."/>
            <person name="Klopp C."/>
            <person name="Cabau C."/>
            <person name="Kuhl H."/>
            <person name="Suciu R."/>
            <person name="Ciorpac M."/>
            <person name="Holostenco D."/>
            <person name="Gessner J."/>
            <person name="Wuertz S."/>
            <person name="Hohne C."/>
            <person name="Stock M."/>
            <person name="Gislard M."/>
            <person name="Lluch J."/>
            <person name="Milhes M."/>
            <person name="Lampietro C."/>
            <person name="Lopez Roques C."/>
            <person name="Donnadieu C."/>
            <person name="Du K."/>
            <person name="Schartl M."/>
            <person name="Guiguen Y."/>
        </authorList>
    </citation>
    <scope>NUCLEOTIDE SEQUENCE [LARGE SCALE GENOMIC DNA]</scope>
    <source>
        <strain evidence="19">Hh-F2</strain>
        <tissue evidence="19">Blood</tissue>
    </source>
</reference>
<evidence type="ECO:0000256" key="12">
    <source>
        <dbReference type="ARBA" id="ARBA00023136"/>
    </source>
</evidence>
<evidence type="ECO:0000256" key="13">
    <source>
        <dbReference type="ARBA" id="ARBA00023303"/>
    </source>
</evidence>
<evidence type="ECO:0000259" key="18">
    <source>
        <dbReference type="Pfam" id="PF00520"/>
    </source>
</evidence>
<feature type="transmembrane region" description="Helical" evidence="17">
    <location>
        <begin position="526"/>
        <end position="545"/>
    </location>
</feature>
<feature type="transmembrane region" description="Helical" evidence="17">
    <location>
        <begin position="642"/>
        <end position="666"/>
    </location>
</feature>
<evidence type="ECO:0000256" key="7">
    <source>
        <dbReference type="ARBA" id="ARBA00022737"/>
    </source>
</evidence>
<evidence type="ECO:0000313" key="20">
    <source>
        <dbReference type="Proteomes" id="UP001369086"/>
    </source>
</evidence>
<feature type="transmembrane region" description="Helical" evidence="17">
    <location>
        <begin position="503"/>
        <end position="520"/>
    </location>
</feature>
<protein>
    <submittedName>
        <fullName evidence="19">Transient receptor potential cation channel subfamily V member 1-like isoform X1</fullName>
    </submittedName>
</protein>
<gene>
    <name evidence="19" type="ORF">HHUSO_G24944</name>
</gene>
<keyword evidence="12 17" id="KW-0472">Membrane</keyword>
<evidence type="ECO:0000256" key="2">
    <source>
        <dbReference type="ARBA" id="ARBA00022448"/>
    </source>
</evidence>
<dbReference type="PROSITE" id="PS50297">
    <property type="entry name" value="ANK_REP_REGION"/>
    <property type="match status" value="1"/>
</dbReference>
<dbReference type="InterPro" id="IPR008347">
    <property type="entry name" value="TrpV1-4"/>
</dbReference>
<keyword evidence="10 15" id="KW-0040">ANK repeat</keyword>
<dbReference type="PRINTS" id="PR01769">
    <property type="entry name" value="VRL2RECEPTOR"/>
</dbReference>
<keyword evidence="8" id="KW-0106">Calcium</keyword>
<sequence length="812" mass="93207">MKRCDSADMERSVASETTLTLESEDYLSEDENSQPAKTPKNKPKSLLLGNAFGNKESDSRKAPMDTVCQEETAAVNVRFNKNYDRMISGDAHMSCKDRYPHGRFDMKRLFAAVASGDVSQLDGLYDYLQKIQKHLTDSDFIDRSNGKTCLLKALLNLKNGENDTIKVLLEIAKNTDDLPKLVNAVYTDCYFKGQSAIHIAIERRSKFYVELLVTKGADVQGKACGKFFQQKKGNGFYFGEYPLSLAACTNQLDIVTFLMVNPYQKADITAQDSIGNMVLHVLVTIADNTPENTSFVTMMYDAILLRAAKLHPKLRLEDIANNEGLTPLKLAAKTGKIGIFRHIIRREIDDKECRHLSRKFTEWAYGPVHSSLYDLNSIDSYEDNSVLEIIAHGCEIPNRHELLQLEPLNKLLQEKWDRFAGFMFYFNFFCYFVYLVIFTTVSYYRLEGKPPFKIEANVNGKLRLTGQLISVAGALYFFFKGIKDFVIKRHTFQSLLLDGYCDILFFLQAVMFLTSSVLYTCGMEEYVALLVLSQALAWINLLYFSRGFQHMGIYSVMIQKMILRDIMRFLFVYMVFLFGFSTALVTLIEDDPPKGQNATEGNKQEDCKRETYNNIYFTTMELFKFTIGMGDLEFTEQYKFKLVFYSLLICYIILTYVLLINMLIALMGETVDKISKESKSIWKLQRAITILNLEKSLPNCLKTKLRSGVIKELGHSAGEDSRRCFRVEEVNWTRWNCNLGIINEDPGQGTVPSIVYPEPTLRTRERSWRRIVPLLRQLSHQQRPPGNQQQQQEEEEEMLTIRASSSQSEHRD</sequence>
<feature type="compositionally biased region" description="Polar residues" evidence="16">
    <location>
        <begin position="778"/>
        <end position="787"/>
    </location>
</feature>
<comment type="catalytic activity">
    <reaction evidence="14">
        <text>Ca(2+)(in) = Ca(2+)(out)</text>
        <dbReference type="Rhea" id="RHEA:29671"/>
        <dbReference type="ChEBI" id="CHEBI:29108"/>
    </reaction>
</comment>
<organism evidence="19 20">
    <name type="scientific">Huso huso</name>
    <name type="common">Beluga</name>
    <name type="synonym">Acipenser huso</name>
    <dbReference type="NCBI Taxonomy" id="61971"/>
    <lineage>
        <taxon>Eukaryota</taxon>
        <taxon>Metazoa</taxon>
        <taxon>Chordata</taxon>
        <taxon>Craniata</taxon>
        <taxon>Vertebrata</taxon>
        <taxon>Euteleostomi</taxon>
        <taxon>Actinopterygii</taxon>
        <taxon>Chondrostei</taxon>
        <taxon>Acipenseriformes</taxon>
        <taxon>Acipenseridae</taxon>
        <taxon>Huso</taxon>
    </lineage>
</organism>
<keyword evidence="9 17" id="KW-1133">Transmembrane helix</keyword>
<feature type="transmembrane region" description="Helical" evidence="17">
    <location>
        <begin position="464"/>
        <end position="482"/>
    </location>
</feature>
<dbReference type="InterPro" id="IPR036770">
    <property type="entry name" value="Ankyrin_rpt-contain_sf"/>
</dbReference>
<evidence type="ECO:0000256" key="11">
    <source>
        <dbReference type="ARBA" id="ARBA00023065"/>
    </source>
</evidence>
<dbReference type="PROSITE" id="PS50088">
    <property type="entry name" value="ANK_REPEAT"/>
    <property type="match status" value="1"/>
</dbReference>
<keyword evidence="4" id="KW-0109">Calcium transport</keyword>
<dbReference type="SUPFAM" id="SSF48403">
    <property type="entry name" value="Ankyrin repeat"/>
    <property type="match status" value="1"/>
</dbReference>
<feature type="transmembrane region" description="Helical" evidence="17">
    <location>
        <begin position="419"/>
        <end position="444"/>
    </location>
</feature>
<evidence type="ECO:0000256" key="8">
    <source>
        <dbReference type="ARBA" id="ARBA00022837"/>
    </source>
</evidence>
<keyword evidence="11" id="KW-0406">Ion transport</keyword>
<dbReference type="Pfam" id="PF00520">
    <property type="entry name" value="Ion_trans"/>
    <property type="match status" value="1"/>
</dbReference>
<evidence type="ECO:0000256" key="5">
    <source>
        <dbReference type="ARBA" id="ARBA00022673"/>
    </source>
</evidence>
<proteinExistence type="predicted"/>
<evidence type="ECO:0000256" key="14">
    <source>
        <dbReference type="ARBA" id="ARBA00036634"/>
    </source>
</evidence>
<dbReference type="InterPro" id="IPR005821">
    <property type="entry name" value="Ion_trans_dom"/>
</dbReference>
<feature type="transmembrane region" description="Helical" evidence="17">
    <location>
        <begin position="566"/>
        <end position="588"/>
    </location>
</feature>
<dbReference type="EMBL" id="JAHFZB010000024">
    <property type="protein sequence ID" value="KAK6475433.1"/>
    <property type="molecule type" value="Genomic_DNA"/>
</dbReference>
<dbReference type="InterPro" id="IPR008348">
    <property type="entry name" value="TrpV4"/>
</dbReference>
<evidence type="ECO:0000256" key="10">
    <source>
        <dbReference type="ARBA" id="ARBA00023043"/>
    </source>
</evidence>
<evidence type="ECO:0000256" key="16">
    <source>
        <dbReference type="SAM" id="MobiDB-lite"/>
    </source>
</evidence>
<evidence type="ECO:0000256" key="6">
    <source>
        <dbReference type="ARBA" id="ARBA00022692"/>
    </source>
</evidence>
<comment type="caution">
    <text evidence="19">The sequence shown here is derived from an EMBL/GenBank/DDBJ whole genome shotgun (WGS) entry which is preliminary data.</text>
</comment>
<feature type="compositionally biased region" description="Polar residues" evidence="16">
    <location>
        <begin position="802"/>
        <end position="812"/>
    </location>
</feature>
<keyword evidence="13" id="KW-0407">Ion channel</keyword>
<dbReference type="NCBIfam" id="TIGR00870">
    <property type="entry name" value="trp"/>
    <property type="match status" value="1"/>
</dbReference>
<keyword evidence="20" id="KW-1185">Reference proteome</keyword>
<evidence type="ECO:0000256" key="3">
    <source>
        <dbReference type="ARBA" id="ARBA00022475"/>
    </source>
</evidence>
<evidence type="ECO:0000256" key="1">
    <source>
        <dbReference type="ARBA" id="ARBA00004651"/>
    </source>
</evidence>
<keyword evidence="3" id="KW-1003">Cell membrane</keyword>
<feature type="region of interest" description="Disordered" evidence="16">
    <location>
        <begin position="777"/>
        <end position="812"/>
    </location>
</feature>
<evidence type="ECO:0000256" key="17">
    <source>
        <dbReference type="SAM" id="Phobius"/>
    </source>
</evidence>
<comment type="subcellular location">
    <subcellularLocation>
        <location evidence="1">Cell membrane</location>
        <topology evidence="1">Multi-pass membrane protein</topology>
    </subcellularLocation>
</comment>
<dbReference type="Gene3D" id="1.25.40.20">
    <property type="entry name" value="Ankyrin repeat-containing domain"/>
    <property type="match status" value="1"/>
</dbReference>
<dbReference type="InterPro" id="IPR024862">
    <property type="entry name" value="TRPV"/>
</dbReference>
<keyword evidence="6 17" id="KW-0812">Transmembrane</keyword>